<dbReference type="Gene3D" id="2.40.170.20">
    <property type="entry name" value="TonB-dependent receptor, beta-barrel domain"/>
    <property type="match status" value="1"/>
</dbReference>
<dbReference type="InterPro" id="IPR039426">
    <property type="entry name" value="TonB-dep_rcpt-like"/>
</dbReference>
<evidence type="ECO:0000256" key="1">
    <source>
        <dbReference type="ARBA" id="ARBA00004571"/>
    </source>
</evidence>
<reference evidence="15" key="1">
    <citation type="submission" date="2017-08" db="EMBL/GenBank/DDBJ databases">
        <title>A dynamic microbial community with high functional redundancy inhabits the cold, oxic subseafloor aquifer.</title>
        <authorList>
            <person name="Tully B.J."/>
            <person name="Wheat C.G."/>
            <person name="Glazer B.T."/>
            <person name="Huber J.A."/>
        </authorList>
    </citation>
    <scope>NUCLEOTIDE SEQUENCE [LARGE SCALE GENOMIC DNA]</scope>
</reference>
<comment type="subcellular location">
    <subcellularLocation>
        <location evidence="1 10">Cell outer membrane</location>
        <topology evidence="1 10">Multi-pass membrane protein</topology>
    </subcellularLocation>
</comment>
<keyword evidence="8 10" id="KW-0472">Membrane</keyword>
<evidence type="ECO:0000256" key="8">
    <source>
        <dbReference type="ARBA" id="ARBA00023136"/>
    </source>
</evidence>
<sequence length="617" mass="67730">MKINFIEDNTMKSLALSLIAVNFCLYSISGIAQQEPNRAELQEIIITANRVPQSVDAVMAATTIINRETIRNSQSQSLIELLSGQPGMQLAQSGGQGAQTSLFLRGTESDHTLILIDGVQITTSTGAAGRLELIPLDQIERIEIVRGPRSSIYGSEAIGGVVNIITDTEVDPGFSGNFSVTAGTQGSNNTNLGLQGGNQSTTLALNVSHRKTDGINFRESGSADDDGFENDTAALSLHHQLNDRIHFSANYSRFDSSADYDDGIVNIESQQLSAGFSVALTDNWNSSIRIEGFKEDNNDLSAFGITQSQSENNKINWHNTLLIDGSNQFTFGLDHVEQELLYASFGAMQTDTSRDNDGVYGVYLRNSELADTTLSLRHDDNERFGNQTTGSIALGKNLSQTVRAWISYGTAFKAPNLIDLYVDFPSFFFFANPNLKPETSKNVEVGLQLQALGAQWKFNAFRNDIDDLITTDASFTTLENAQKARINGLEASVEILLADWTMNADLTLLDHENQSTNQELLRRPNQTLALNVAREFGDFDFAVNLLAQSDHHDIDPTTFGSSIVGGFATTDLVLGYRLNATMGLRLRVGNIFDKDYQFVDGFYTLGRTAQLAFNYRF</sequence>
<dbReference type="SUPFAM" id="SSF56935">
    <property type="entry name" value="Porins"/>
    <property type="match status" value="1"/>
</dbReference>
<dbReference type="CDD" id="cd01347">
    <property type="entry name" value="ligand_gated_channel"/>
    <property type="match status" value="1"/>
</dbReference>
<dbReference type="GO" id="GO:0009279">
    <property type="term" value="C:cell outer membrane"/>
    <property type="evidence" value="ECO:0007669"/>
    <property type="project" value="UniProtKB-SubCell"/>
</dbReference>
<dbReference type="InterPro" id="IPR012910">
    <property type="entry name" value="Plug_dom"/>
</dbReference>
<keyword evidence="9 10" id="KW-0998">Cell outer membrane</keyword>
<dbReference type="GO" id="GO:0006811">
    <property type="term" value="P:monoatomic ion transport"/>
    <property type="evidence" value="ECO:0007669"/>
    <property type="project" value="UniProtKB-KW"/>
</dbReference>
<evidence type="ECO:0000256" key="9">
    <source>
        <dbReference type="ARBA" id="ARBA00023237"/>
    </source>
</evidence>
<dbReference type="Gene3D" id="2.170.130.10">
    <property type="entry name" value="TonB-dependent receptor, plug domain"/>
    <property type="match status" value="1"/>
</dbReference>
<evidence type="ECO:0000313" key="15">
    <source>
        <dbReference type="Proteomes" id="UP000228987"/>
    </source>
</evidence>
<dbReference type="EMBL" id="NVWI01000016">
    <property type="protein sequence ID" value="PCJ39301.1"/>
    <property type="molecule type" value="Genomic_DNA"/>
</dbReference>
<evidence type="ECO:0000256" key="11">
    <source>
        <dbReference type="RuleBase" id="RU003357"/>
    </source>
</evidence>
<keyword evidence="5" id="KW-0732">Signal</keyword>
<feature type="domain" description="TonB-dependent receptor plug" evidence="13">
    <location>
        <begin position="57"/>
        <end position="161"/>
    </location>
</feature>
<evidence type="ECO:0000259" key="12">
    <source>
        <dbReference type="Pfam" id="PF00593"/>
    </source>
</evidence>
<dbReference type="GO" id="GO:0015889">
    <property type="term" value="P:cobalamin transport"/>
    <property type="evidence" value="ECO:0007669"/>
    <property type="project" value="TreeGrafter"/>
</dbReference>
<name>A0A2A5C758_9GAMM</name>
<keyword evidence="6" id="KW-0406">Ion transport</keyword>
<dbReference type="Proteomes" id="UP000228987">
    <property type="component" value="Unassembled WGS sequence"/>
</dbReference>
<dbReference type="AlphaFoldDB" id="A0A2A5C758"/>
<evidence type="ECO:0000256" key="7">
    <source>
        <dbReference type="ARBA" id="ARBA00023077"/>
    </source>
</evidence>
<evidence type="ECO:0008006" key="16">
    <source>
        <dbReference type="Google" id="ProtNLM"/>
    </source>
</evidence>
<keyword evidence="7 11" id="KW-0798">TonB box</keyword>
<organism evidence="14 15">
    <name type="scientific">SAR86 cluster bacterium</name>
    <dbReference type="NCBI Taxonomy" id="2030880"/>
    <lineage>
        <taxon>Bacteria</taxon>
        <taxon>Pseudomonadati</taxon>
        <taxon>Pseudomonadota</taxon>
        <taxon>Gammaproteobacteria</taxon>
        <taxon>SAR86 cluster</taxon>
    </lineage>
</organism>
<evidence type="ECO:0000256" key="6">
    <source>
        <dbReference type="ARBA" id="ARBA00023065"/>
    </source>
</evidence>
<feature type="domain" description="TonB-dependent receptor-like beta-barrel" evidence="12">
    <location>
        <begin position="180"/>
        <end position="590"/>
    </location>
</feature>
<keyword evidence="2 10" id="KW-0813">Transport</keyword>
<gene>
    <name evidence="14" type="ORF">COA71_14375</name>
</gene>
<keyword evidence="4 10" id="KW-0812">Transmembrane</keyword>
<dbReference type="Pfam" id="PF00593">
    <property type="entry name" value="TonB_dep_Rec_b-barrel"/>
    <property type="match status" value="1"/>
</dbReference>
<evidence type="ECO:0000256" key="3">
    <source>
        <dbReference type="ARBA" id="ARBA00022452"/>
    </source>
</evidence>
<evidence type="ECO:0000256" key="5">
    <source>
        <dbReference type="ARBA" id="ARBA00022729"/>
    </source>
</evidence>
<evidence type="ECO:0000259" key="13">
    <source>
        <dbReference type="Pfam" id="PF07715"/>
    </source>
</evidence>
<dbReference type="InterPro" id="IPR037066">
    <property type="entry name" value="Plug_dom_sf"/>
</dbReference>
<dbReference type="PROSITE" id="PS52016">
    <property type="entry name" value="TONB_DEPENDENT_REC_3"/>
    <property type="match status" value="1"/>
</dbReference>
<evidence type="ECO:0000256" key="2">
    <source>
        <dbReference type="ARBA" id="ARBA00022448"/>
    </source>
</evidence>
<evidence type="ECO:0000256" key="4">
    <source>
        <dbReference type="ARBA" id="ARBA00022692"/>
    </source>
</evidence>
<dbReference type="Pfam" id="PF07715">
    <property type="entry name" value="Plug"/>
    <property type="match status" value="1"/>
</dbReference>
<dbReference type="PANTHER" id="PTHR30069:SF53">
    <property type="entry name" value="COLICIN I RECEPTOR-RELATED"/>
    <property type="match status" value="1"/>
</dbReference>
<comment type="similarity">
    <text evidence="10 11">Belongs to the TonB-dependent receptor family.</text>
</comment>
<dbReference type="InterPro" id="IPR036942">
    <property type="entry name" value="Beta-barrel_TonB_sf"/>
</dbReference>
<proteinExistence type="inferred from homology"/>
<comment type="caution">
    <text evidence="14">The sequence shown here is derived from an EMBL/GenBank/DDBJ whole genome shotgun (WGS) entry which is preliminary data.</text>
</comment>
<accession>A0A2A5C758</accession>
<evidence type="ECO:0000256" key="10">
    <source>
        <dbReference type="PROSITE-ProRule" id="PRU01360"/>
    </source>
</evidence>
<protein>
    <recommendedName>
        <fullName evidence="16">TonB-dependent receptor</fullName>
    </recommendedName>
</protein>
<keyword evidence="3 10" id="KW-1134">Transmembrane beta strand</keyword>
<evidence type="ECO:0000313" key="14">
    <source>
        <dbReference type="EMBL" id="PCJ39301.1"/>
    </source>
</evidence>
<dbReference type="InterPro" id="IPR000531">
    <property type="entry name" value="Beta-barrel_TonB"/>
</dbReference>
<dbReference type="PANTHER" id="PTHR30069">
    <property type="entry name" value="TONB-DEPENDENT OUTER MEMBRANE RECEPTOR"/>
    <property type="match status" value="1"/>
</dbReference>